<protein>
    <submittedName>
        <fullName evidence="7">Putative MFS family arabinose efflux permease</fullName>
    </submittedName>
</protein>
<feature type="domain" description="Major facilitator superfamily (MFS) profile" evidence="6">
    <location>
        <begin position="13"/>
        <end position="464"/>
    </location>
</feature>
<dbReference type="SUPFAM" id="SSF103473">
    <property type="entry name" value="MFS general substrate transporter"/>
    <property type="match status" value="2"/>
</dbReference>
<feature type="transmembrane region" description="Helical" evidence="5">
    <location>
        <begin position="136"/>
        <end position="160"/>
    </location>
</feature>
<feature type="transmembrane region" description="Helical" evidence="5">
    <location>
        <begin position="438"/>
        <end position="459"/>
    </location>
</feature>
<keyword evidence="2 5" id="KW-0812">Transmembrane</keyword>
<dbReference type="Proteomes" id="UP000540412">
    <property type="component" value="Unassembled WGS sequence"/>
</dbReference>
<dbReference type="InterPro" id="IPR008969">
    <property type="entry name" value="CarboxyPept-like_regulatory"/>
</dbReference>
<dbReference type="CDD" id="cd17504">
    <property type="entry name" value="MFS_MMR_MDR_like"/>
    <property type="match status" value="1"/>
</dbReference>
<organism evidence="7 8">
    <name type="scientific">Nocardia transvalensis</name>
    <dbReference type="NCBI Taxonomy" id="37333"/>
    <lineage>
        <taxon>Bacteria</taxon>
        <taxon>Bacillati</taxon>
        <taxon>Actinomycetota</taxon>
        <taxon>Actinomycetes</taxon>
        <taxon>Mycobacteriales</taxon>
        <taxon>Nocardiaceae</taxon>
        <taxon>Nocardia</taxon>
    </lineage>
</organism>
<sequence length="806" mass="81218">MQKTETAKHPGGILGVMAFAGIVASLTQTLVVPLLGQMPQLLHTSASNATWVVTASLLAGAVTTPVAGRLGDLIGKRKVLLASIVPLVVGSVICAVATSLWPMIIGRVLQGMCVGLIPVGIAALRDLLPPERLGSGIALISSSLGIGGALGLPLAAAVIEYSSWRVLFWGVAALAAIVGVLIFVVIPATPPSTTRGRFDFLGAIGLGAALICLLLAISKGASWGWTSGITIGLFVAAVVVLLLWGVWELRSRDPLVDLRVTARPQVLLTNAASIVVGMAMYAQSLIVPQLLQLPESTGYGLGQSMMAMGLWMAPAGLMMMAVSPIGARLSALSGPKITLIVGCVVIAAGYGSSMALMGTTWGLLVVTLIINVGVGFAYGAMPALVMGAVPQSETAAANSFNTLMRSIGTSTAAAVIGAVLAQLSVTLAGHSIPTENGFRVGLLIGCGVSALGAVVALFIPARKAIAAATAPKHAAGADRETGDATPVVSVPEASAQRNGVPAVNGVAARRNEVASHGGEGIRNGAAPRPSVDGPVLFGGVHDTRGTAVAGATLTLISTSGQQLGRALSRADGYYELAAPAAGSYVLIASAEGRRPDASTVSLGDRPVSCDITLAAMAGLAGTVAAAGDGTAISEAHVSALDMRGEVLASAITGADGRFGLAELPEGEFTVAVSALGFHPTAVPVRVSGSGVTPLDVLLRPGVRLRGMVHVRDGRPVEDAQVTLADALGNVVDTVTTGPDGSYSFGNLDEGSYTLVASGYGPVTARVSVRGGDVDALDMELGHGSTAVGLAERNGRAVDNRQSPGTV</sequence>
<comment type="subcellular location">
    <subcellularLocation>
        <location evidence="1">Cell membrane</location>
        <topology evidence="1">Multi-pass membrane protein</topology>
    </subcellularLocation>
</comment>
<evidence type="ECO:0000259" key="6">
    <source>
        <dbReference type="PROSITE" id="PS50850"/>
    </source>
</evidence>
<dbReference type="PANTHER" id="PTHR42718">
    <property type="entry name" value="MAJOR FACILITATOR SUPERFAMILY MULTIDRUG TRANSPORTER MFSC"/>
    <property type="match status" value="1"/>
</dbReference>
<keyword evidence="4 5" id="KW-0472">Membrane</keyword>
<dbReference type="SUPFAM" id="SSF49464">
    <property type="entry name" value="Carboxypeptidase regulatory domain-like"/>
    <property type="match status" value="2"/>
</dbReference>
<dbReference type="GO" id="GO:0005886">
    <property type="term" value="C:plasma membrane"/>
    <property type="evidence" value="ECO:0007669"/>
    <property type="project" value="UniProtKB-SubCell"/>
</dbReference>
<feature type="transmembrane region" description="Helical" evidence="5">
    <location>
        <begin position="166"/>
        <end position="186"/>
    </location>
</feature>
<feature type="transmembrane region" description="Helical" evidence="5">
    <location>
        <begin position="337"/>
        <end position="357"/>
    </location>
</feature>
<dbReference type="Gene3D" id="2.60.40.1120">
    <property type="entry name" value="Carboxypeptidase-like, regulatory domain"/>
    <property type="match status" value="3"/>
</dbReference>
<dbReference type="InterPro" id="IPR020846">
    <property type="entry name" value="MFS_dom"/>
</dbReference>
<dbReference type="PROSITE" id="PS50850">
    <property type="entry name" value="MFS"/>
    <property type="match status" value="1"/>
</dbReference>
<evidence type="ECO:0000256" key="1">
    <source>
        <dbReference type="ARBA" id="ARBA00004651"/>
    </source>
</evidence>
<dbReference type="AlphaFoldDB" id="A0A7W9UH45"/>
<dbReference type="GO" id="GO:0030246">
    <property type="term" value="F:carbohydrate binding"/>
    <property type="evidence" value="ECO:0007669"/>
    <property type="project" value="InterPro"/>
</dbReference>
<evidence type="ECO:0000256" key="5">
    <source>
        <dbReference type="SAM" id="Phobius"/>
    </source>
</evidence>
<evidence type="ECO:0000256" key="4">
    <source>
        <dbReference type="ARBA" id="ARBA00023136"/>
    </source>
</evidence>
<feature type="transmembrane region" description="Helical" evidence="5">
    <location>
        <begin position="363"/>
        <end position="389"/>
    </location>
</feature>
<proteinExistence type="predicted"/>
<keyword evidence="3 5" id="KW-1133">Transmembrane helix</keyword>
<keyword evidence="8" id="KW-1185">Reference proteome</keyword>
<dbReference type="SUPFAM" id="SSF49452">
    <property type="entry name" value="Starch-binding domain-like"/>
    <property type="match status" value="1"/>
</dbReference>
<evidence type="ECO:0000313" key="8">
    <source>
        <dbReference type="Proteomes" id="UP000540412"/>
    </source>
</evidence>
<feature type="transmembrane region" description="Helical" evidence="5">
    <location>
        <begin position="198"/>
        <end position="217"/>
    </location>
</feature>
<evidence type="ECO:0000256" key="2">
    <source>
        <dbReference type="ARBA" id="ARBA00022692"/>
    </source>
</evidence>
<feature type="transmembrane region" description="Helical" evidence="5">
    <location>
        <begin position="410"/>
        <end position="432"/>
    </location>
</feature>
<evidence type="ECO:0000313" key="7">
    <source>
        <dbReference type="EMBL" id="MBB5912752.1"/>
    </source>
</evidence>
<feature type="transmembrane region" description="Helical" evidence="5">
    <location>
        <begin position="12"/>
        <end position="36"/>
    </location>
</feature>
<accession>A0A7W9UH45</accession>
<dbReference type="Pfam" id="PF13620">
    <property type="entry name" value="CarboxypepD_reg"/>
    <property type="match status" value="3"/>
</dbReference>
<feature type="transmembrane region" description="Helical" evidence="5">
    <location>
        <begin position="79"/>
        <end position="98"/>
    </location>
</feature>
<dbReference type="InterPro" id="IPR011701">
    <property type="entry name" value="MFS"/>
</dbReference>
<feature type="transmembrane region" description="Helical" evidence="5">
    <location>
        <begin position="267"/>
        <end position="286"/>
    </location>
</feature>
<dbReference type="InterPro" id="IPR036259">
    <property type="entry name" value="MFS_trans_sf"/>
</dbReference>
<dbReference type="Gene3D" id="1.20.1250.20">
    <property type="entry name" value="MFS general substrate transporter like domains"/>
    <property type="match status" value="2"/>
</dbReference>
<dbReference type="GO" id="GO:0022857">
    <property type="term" value="F:transmembrane transporter activity"/>
    <property type="evidence" value="ECO:0007669"/>
    <property type="project" value="InterPro"/>
</dbReference>
<reference evidence="7 8" key="1">
    <citation type="submission" date="2020-08" db="EMBL/GenBank/DDBJ databases">
        <title>Sequencing the genomes of 1000 actinobacteria strains.</title>
        <authorList>
            <person name="Klenk H.-P."/>
        </authorList>
    </citation>
    <scope>NUCLEOTIDE SEQUENCE [LARGE SCALE GENOMIC DNA]</scope>
    <source>
        <strain evidence="7 8">DSM 43582</strain>
    </source>
</reference>
<dbReference type="Pfam" id="PF07690">
    <property type="entry name" value="MFS_1"/>
    <property type="match status" value="1"/>
</dbReference>
<comment type="caution">
    <text evidence="7">The sequence shown here is derived from an EMBL/GenBank/DDBJ whole genome shotgun (WGS) entry which is preliminary data.</text>
</comment>
<evidence type="ECO:0000256" key="3">
    <source>
        <dbReference type="ARBA" id="ARBA00022989"/>
    </source>
</evidence>
<dbReference type="PANTHER" id="PTHR42718:SF35">
    <property type="entry name" value="BLL0718 PROTEIN"/>
    <property type="match status" value="1"/>
</dbReference>
<dbReference type="EMBL" id="JACHIT010000001">
    <property type="protein sequence ID" value="MBB5912752.1"/>
    <property type="molecule type" value="Genomic_DNA"/>
</dbReference>
<gene>
    <name evidence="7" type="ORF">BJY24_001619</name>
</gene>
<dbReference type="InterPro" id="IPR013784">
    <property type="entry name" value="Carb-bd-like_fold"/>
</dbReference>
<feature type="transmembrane region" description="Helical" evidence="5">
    <location>
        <begin position="48"/>
        <end position="67"/>
    </location>
</feature>
<name>A0A7W9UH45_9NOCA</name>
<feature type="transmembrane region" description="Helical" evidence="5">
    <location>
        <begin position="306"/>
        <end position="325"/>
    </location>
</feature>
<feature type="transmembrane region" description="Helical" evidence="5">
    <location>
        <begin position="223"/>
        <end position="247"/>
    </location>
</feature>